<dbReference type="PROSITE" id="PS50948">
    <property type="entry name" value="PAN"/>
    <property type="match status" value="1"/>
</dbReference>
<accession>A0A3M7SMW6</accession>
<evidence type="ECO:0000259" key="1">
    <source>
        <dbReference type="PROSITE" id="PS50948"/>
    </source>
</evidence>
<reference evidence="2 3" key="1">
    <citation type="journal article" date="2018" name="Sci. Rep.">
        <title>Genomic signatures of local adaptation to the degree of environmental predictability in rotifers.</title>
        <authorList>
            <person name="Franch-Gras L."/>
            <person name="Hahn C."/>
            <person name="Garcia-Roger E.M."/>
            <person name="Carmona M.J."/>
            <person name="Serra M."/>
            <person name="Gomez A."/>
        </authorList>
    </citation>
    <scope>NUCLEOTIDE SEQUENCE [LARGE SCALE GENOMIC DNA]</scope>
    <source>
        <strain evidence="2">HYR1</strain>
    </source>
</reference>
<sequence>MPHTNQMFEPIAATRSLLKRDRKKKNLIPEIQNLSENEPLKELHQNEIKLPNIPVVRKLRGVGRQNGATKNVALCCKTNYQNFFELPLPPAIGTCKSEQECFTKCSKAHDCIKYAFNITHGNCHLINSFDPINGIKVPTVVSRTIISSSNHYKTPLGIQRSSNLISYVLTKLKPFLRIQVENNDFTVSLNWTIIEPVKLRTYLIHSSINESSYFDQYFESNLHDFDDPNQSMHHLNLNDCFYKCALNSSCLAFTWNRFENKCFLKSNKNRTRICDPNYFCSSIMADIFNLVLPNIFEICRSSSDLCPSH</sequence>
<dbReference type="Gene3D" id="3.50.4.10">
    <property type="entry name" value="Hepatocyte Growth Factor"/>
    <property type="match status" value="1"/>
</dbReference>
<dbReference type="Proteomes" id="UP000276133">
    <property type="component" value="Unassembled WGS sequence"/>
</dbReference>
<dbReference type="AlphaFoldDB" id="A0A3M7SMW6"/>
<comment type="caution">
    <text evidence="2">The sequence shown here is derived from an EMBL/GenBank/DDBJ whole genome shotgun (WGS) entry which is preliminary data.</text>
</comment>
<proteinExistence type="predicted"/>
<name>A0A3M7SMW6_BRAPC</name>
<organism evidence="2 3">
    <name type="scientific">Brachionus plicatilis</name>
    <name type="common">Marine rotifer</name>
    <name type="synonym">Brachionus muelleri</name>
    <dbReference type="NCBI Taxonomy" id="10195"/>
    <lineage>
        <taxon>Eukaryota</taxon>
        <taxon>Metazoa</taxon>
        <taxon>Spiralia</taxon>
        <taxon>Gnathifera</taxon>
        <taxon>Rotifera</taxon>
        <taxon>Eurotatoria</taxon>
        <taxon>Monogononta</taxon>
        <taxon>Pseudotrocha</taxon>
        <taxon>Ploima</taxon>
        <taxon>Brachionidae</taxon>
        <taxon>Brachionus</taxon>
    </lineage>
</organism>
<feature type="domain" description="Apple" evidence="1">
    <location>
        <begin position="209"/>
        <end position="274"/>
    </location>
</feature>
<dbReference type="Pfam" id="PF00024">
    <property type="entry name" value="PAN_1"/>
    <property type="match status" value="1"/>
</dbReference>
<protein>
    <recommendedName>
        <fullName evidence="1">Apple domain-containing protein</fullName>
    </recommendedName>
</protein>
<gene>
    <name evidence="2" type="ORF">BpHYR1_025945</name>
</gene>
<dbReference type="InterPro" id="IPR003609">
    <property type="entry name" value="Pan_app"/>
</dbReference>
<evidence type="ECO:0000313" key="3">
    <source>
        <dbReference type="Proteomes" id="UP000276133"/>
    </source>
</evidence>
<keyword evidence="3" id="KW-1185">Reference proteome</keyword>
<dbReference type="EMBL" id="REGN01001117">
    <property type="protein sequence ID" value="RNA36868.1"/>
    <property type="molecule type" value="Genomic_DNA"/>
</dbReference>
<evidence type="ECO:0000313" key="2">
    <source>
        <dbReference type="EMBL" id="RNA36868.1"/>
    </source>
</evidence>